<name>A0A4Y7LBE7_PAPSO</name>
<dbReference type="EMBL" id="CM010724">
    <property type="protein sequence ID" value="RZC81499.1"/>
    <property type="molecule type" value="Genomic_DNA"/>
</dbReference>
<dbReference type="InterPro" id="IPR029055">
    <property type="entry name" value="Ntn_hydrolases_N"/>
</dbReference>
<keyword evidence="2" id="KW-1185">Reference proteome</keyword>
<dbReference type="Gene3D" id="3.60.20.10">
    <property type="entry name" value="Glutamine Phosphoribosylpyrophosphate, subunit 1, domain 1"/>
    <property type="match status" value="1"/>
</dbReference>
<dbReference type="SUPFAM" id="SSF56235">
    <property type="entry name" value="N-terminal nucleophile aminohydrolases (Ntn hydrolases)"/>
    <property type="match status" value="1"/>
</dbReference>
<evidence type="ECO:0000313" key="1">
    <source>
        <dbReference type="EMBL" id="RZC81499.1"/>
    </source>
</evidence>
<protein>
    <submittedName>
        <fullName evidence="1">Uncharacterized protein</fullName>
    </submittedName>
</protein>
<sequence length="70" mass="7784">MLLMIVPAWMANATGGNSNSMHEFLEKTYKETFGQETVKLAICALLEVLLLKTCTVYHWQVAIMGPPDSP</sequence>
<dbReference type="STRING" id="3469.A0A4Y7LBE7"/>
<organism evidence="1 2">
    <name type="scientific">Papaver somniferum</name>
    <name type="common">Opium poppy</name>
    <dbReference type="NCBI Taxonomy" id="3469"/>
    <lineage>
        <taxon>Eukaryota</taxon>
        <taxon>Viridiplantae</taxon>
        <taxon>Streptophyta</taxon>
        <taxon>Embryophyta</taxon>
        <taxon>Tracheophyta</taxon>
        <taxon>Spermatophyta</taxon>
        <taxon>Magnoliopsida</taxon>
        <taxon>Ranunculales</taxon>
        <taxon>Papaveraceae</taxon>
        <taxon>Papaveroideae</taxon>
        <taxon>Papaver</taxon>
    </lineage>
</organism>
<dbReference type="Proteomes" id="UP000316621">
    <property type="component" value="Chromosome 10"/>
</dbReference>
<reference evidence="1 2" key="1">
    <citation type="journal article" date="2018" name="Science">
        <title>The opium poppy genome and morphinan production.</title>
        <authorList>
            <person name="Guo L."/>
            <person name="Winzer T."/>
            <person name="Yang X."/>
            <person name="Li Y."/>
            <person name="Ning Z."/>
            <person name="He Z."/>
            <person name="Teodor R."/>
            <person name="Lu Y."/>
            <person name="Bowser T.A."/>
            <person name="Graham I.A."/>
            <person name="Ye K."/>
        </authorList>
    </citation>
    <scope>NUCLEOTIDE SEQUENCE [LARGE SCALE GENOMIC DNA]</scope>
    <source>
        <strain evidence="2">cv. HN1</strain>
        <tissue evidence="1">Leaves</tissue>
    </source>
</reference>
<accession>A0A4Y7LBE7</accession>
<evidence type="ECO:0000313" key="2">
    <source>
        <dbReference type="Proteomes" id="UP000316621"/>
    </source>
</evidence>
<gene>
    <name evidence="1" type="ORF">C5167_044068</name>
</gene>
<dbReference type="Gramene" id="RZC81499">
    <property type="protein sequence ID" value="RZC81499"/>
    <property type="gene ID" value="C5167_044068"/>
</dbReference>
<proteinExistence type="predicted"/>
<dbReference type="AlphaFoldDB" id="A0A4Y7LBE7"/>